<comment type="caution">
    <text evidence="1">The sequence shown here is derived from an EMBL/GenBank/DDBJ whole genome shotgun (WGS) entry which is preliminary data.</text>
</comment>
<accession>X1I1X2</accession>
<evidence type="ECO:0000313" key="1">
    <source>
        <dbReference type="EMBL" id="GAH75722.1"/>
    </source>
</evidence>
<sequence length="83" mass="9305">MILKVVDLGFNVLFDASLSPIEDIENWTHEFSEISIMDLLEEDYGINFVIDDPSGEAMITRVRIAHIMVSLHTSSSILYSDGS</sequence>
<gene>
    <name evidence="1" type="ORF">S03H2_44245</name>
</gene>
<dbReference type="EMBL" id="BARU01027650">
    <property type="protein sequence ID" value="GAH75722.1"/>
    <property type="molecule type" value="Genomic_DNA"/>
</dbReference>
<organism evidence="1">
    <name type="scientific">marine sediment metagenome</name>
    <dbReference type="NCBI Taxonomy" id="412755"/>
    <lineage>
        <taxon>unclassified sequences</taxon>
        <taxon>metagenomes</taxon>
        <taxon>ecological metagenomes</taxon>
    </lineage>
</organism>
<dbReference type="AlphaFoldDB" id="X1I1X2"/>
<name>X1I1X2_9ZZZZ</name>
<proteinExistence type="predicted"/>
<protein>
    <submittedName>
        <fullName evidence="1">Uncharacterized protein</fullName>
    </submittedName>
</protein>
<feature type="non-terminal residue" evidence="1">
    <location>
        <position position="83"/>
    </location>
</feature>
<reference evidence="1" key="1">
    <citation type="journal article" date="2014" name="Front. Microbiol.">
        <title>High frequency of phylogenetically diverse reductive dehalogenase-homologous genes in deep subseafloor sedimentary metagenomes.</title>
        <authorList>
            <person name="Kawai M."/>
            <person name="Futagami T."/>
            <person name="Toyoda A."/>
            <person name="Takaki Y."/>
            <person name="Nishi S."/>
            <person name="Hori S."/>
            <person name="Arai W."/>
            <person name="Tsubouchi T."/>
            <person name="Morono Y."/>
            <person name="Uchiyama I."/>
            <person name="Ito T."/>
            <person name="Fujiyama A."/>
            <person name="Inagaki F."/>
            <person name="Takami H."/>
        </authorList>
    </citation>
    <scope>NUCLEOTIDE SEQUENCE</scope>
    <source>
        <strain evidence="1">Expedition CK06-06</strain>
    </source>
</reference>